<feature type="compositionally biased region" description="Polar residues" evidence="1">
    <location>
        <begin position="121"/>
        <end position="131"/>
    </location>
</feature>
<dbReference type="SUPFAM" id="SSF54160">
    <property type="entry name" value="Chromo domain-like"/>
    <property type="match status" value="1"/>
</dbReference>
<feature type="compositionally biased region" description="Basic residues" evidence="1">
    <location>
        <begin position="87"/>
        <end position="99"/>
    </location>
</feature>
<proteinExistence type="predicted"/>
<evidence type="ECO:0000259" key="2">
    <source>
        <dbReference type="PROSITE" id="PS50013"/>
    </source>
</evidence>
<feature type="region of interest" description="Disordered" evidence="1">
    <location>
        <begin position="862"/>
        <end position="916"/>
    </location>
</feature>
<feature type="compositionally biased region" description="Polar residues" evidence="1">
    <location>
        <begin position="226"/>
        <end position="241"/>
    </location>
</feature>
<dbReference type="InterPro" id="IPR016197">
    <property type="entry name" value="Chromo-like_dom_sf"/>
</dbReference>
<dbReference type="GO" id="GO:0006338">
    <property type="term" value="P:chromatin remodeling"/>
    <property type="evidence" value="ECO:0007669"/>
    <property type="project" value="UniProtKB-ARBA"/>
</dbReference>
<dbReference type="STRING" id="1882483.A0A317XW83"/>
<feature type="compositionally biased region" description="Polar residues" evidence="1">
    <location>
        <begin position="60"/>
        <end position="77"/>
    </location>
</feature>
<feature type="compositionally biased region" description="Polar residues" evidence="1">
    <location>
        <begin position="672"/>
        <end position="698"/>
    </location>
</feature>
<feature type="compositionally biased region" description="Low complexity" evidence="1">
    <location>
        <begin position="252"/>
        <end position="267"/>
    </location>
</feature>
<dbReference type="OrthoDB" id="3366885at2759"/>
<feature type="compositionally biased region" description="Basic and acidic residues" evidence="1">
    <location>
        <begin position="100"/>
        <end position="120"/>
    </location>
</feature>
<feature type="domain" description="Chromo" evidence="2">
    <location>
        <begin position="448"/>
        <end position="508"/>
    </location>
</feature>
<dbReference type="Proteomes" id="UP000246740">
    <property type="component" value="Unassembled WGS sequence"/>
</dbReference>
<feature type="compositionally biased region" description="Low complexity" evidence="1">
    <location>
        <begin position="310"/>
        <end position="332"/>
    </location>
</feature>
<feature type="region of interest" description="Disordered" evidence="1">
    <location>
        <begin position="661"/>
        <end position="722"/>
    </location>
</feature>
<feature type="compositionally biased region" description="Polar residues" evidence="1">
    <location>
        <begin position="826"/>
        <end position="842"/>
    </location>
</feature>
<sequence length="1558" mass="169249">MPPEPLAIDSSDSDDAAQQSQRPERRRSRRTRARTHSGPRHGSAPITDDESAVNAALGLSDSSEPVASSSRYSSLSETAAARAESRKLRKERKRLHSDRKRQSEKEEKRTQNGKTRDRQPSVDSSRGGTTSSKKRRLETVDEEDSDQRGASNSGRAGSATINAGNTAPRGSGTSSSRASAAQQWPSLTSSSDDELPQLHRPQQSQPSSPTHIVIGSSSPPRRARTVSRSSPAIAANSASTRRLSRAPITEISSSSSSSDDSGNVAAADAERAHHAMVPSSQPEVEAANAIVDANHEVLQDQLSVPPEPASPSSTSTTAATAPSAAAQMAGSSDIGMDAKASSAPVEQGGADNEVEIAGHSRGDSIAAGDADLQAEDDRGGEGDVSDVSSVTYSDDSVEYVPGEYFYTSSEGSLHSSDSEEGLGSWDEVDRDKWQGTTEHLDDAYNGNFDIRAVLRHRRNPRRNFVEYRTVWSGYPIYSTTWEQESHFNSPKTLKEYWDRHGGRPADMPYDDKEYSTHDSDTDIAVRRRPRKRAHEALKKRRRELRRDKLELRTYLKTLDSRRAKARAKAEQRFEAMRRANNLNLNTERHREKGSTRSSMKRQLKQQQKSWRRGQGGASSSSTAMVGPSRSVTNTGRILNDVSMKASKSSAPGGMARTRAAQLDDGFPDDDSNQIAFRPSTTLSSRPNQLPSFRPATSMSSGGVGGSSSGSGARPTPGSFKGAHKREGKVKLMNNSGFNDFLSQLHGGDRSTAAQPEKVASTSSAGPSTAAGSSTATAREGADGATAASNEAGRPTSILRRTSGPRPNLLVLGPVEDFQGGVRPPTAANTAEGSVARQASSPSEVEDRDSFDIPEMSAYRTHFNRHQPAPPSKITQAQAPRQRTADPRLRTEDPRRKVTIVSPAEEQQMQQRTAEAGWSASATPLALAAHAGSQSPIDLGVVSPIGAGIMAQSRAPSTMPASTGPDAGPEYEPKLIWTGWMDAPVPQLHTAFEVGLWAPQTMSDQRIQELGLVADYVDPLRFDRVYPFALIRESLAPPRTADDALMLMPSERNFTESLPTLDALSQLLYSTDMALLASPQATQRVLTSAKTSDSISSSDAPSEYLVMFSNKYEVDKILGIPPSLRSLRSLWHTVYVIPVRLTLPPAALSSWMPQQLSHLEPSVHVTFDSNTGKKSLEDFGFRKSDVLRAKLAARRYRITLQIIDDIRSSYNIIFVGRKTPSYEKNVVHCMVRLVEGGVRPSLKEGVSSDMKLILDPRIKTQVFIPRSALSEVLEGRDQQPQLALGPFLRRLKRQPRCTFRAFGFSPLDPDESIQEVFPGSAGVVFISMSAILGELLRSVRSSSKVKDINGADDGDEDGHEEGQLTQGDSPDSETGSARGDDGTGGTTQGNTMVGSIARHLPNGWKALLHPWIRGGLKLLGGQIESTCRALDLLEPDEDLPAELVLDLDSQVDQLLSNGDLEELKADSIFSPPFEEPTELPAEPEELVRDLDREVFHTLRQYQLESLRDYRFHVLVTSNVDTTRSEEELAGVEEITVQAFEGDYCLTLANRPGNVGTDTS</sequence>
<feature type="region of interest" description="Disordered" evidence="1">
    <location>
        <begin position="1"/>
        <end position="393"/>
    </location>
</feature>
<gene>
    <name evidence="3" type="ORF">BCV70DRAFT_196813</name>
</gene>
<evidence type="ECO:0000313" key="4">
    <source>
        <dbReference type="Proteomes" id="UP000246740"/>
    </source>
</evidence>
<dbReference type="CDD" id="cd00024">
    <property type="entry name" value="CD_CSD"/>
    <property type="match status" value="1"/>
</dbReference>
<feature type="compositionally biased region" description="Polar residues" evidence="1">
    <location>
        <begin position="1362"/>
        <end position="1372"/>
    </location>
</feature>
<feature type="compositionally biased region" description="Basic residues" evidence="1">
    <location>
        <begin position="24"/>
        <end position="39"/>
    </location>
</feature>
<keyword evidence="4" id="KW-1185">Reference proteome</keyword>
<feature type="region of interest" description="Disordered" evidence="1">
    <location>
        <begin position="740"/>
        <end position="850"/>
    </location>
</feature>
<dbReference type="Gene3D" id="2.40.50.40">
    <property type="match status" value="1"/>
</dbReference>
<feature type="compositionally biased region" description="Polar residues" evidence="1">
    <location>
        <begin position="617"/>
        <end position="636"/>
    </location>
</feature>
<feature type="compositionally biased region" description="Low complexity" evidence="1">
    <location>
        <begin position="166"/>
        <end position="186"/>
    </location>
</feature>
<feature type="compositionally biased region" description="Basic and acidic residues" evidence="1">
    <location>
        <begin position="882"/>
        <end position="895"/>
    </location>
</feature>
<feature type="compositionally biased region" description="Polar residues" evidence="1">
    <location>
        <begin position="148"/>
        <end position="165"/>
    </location>
</feature>
<accession>A0A317XW83</accession>
<feature type="compositionally biased region" description="Polar residues" evidence="1">
    <location>
        <begin position="200"/>
        <end position="219"/>
    </location>
</feature>
<feature type="region of interest" description="Disordered" evidence="1">
    <location>
        <begin position="576"/>
        <end position="638"/>
    </location>
</feature>
<dbReference type="PROSITE" id="PS50013">
    <property type="entry name" value="CHROMO_2"/>
    <property type="match status" value="1"/>
</dbReference>
<protein>
    <recommendedName>
        <fullName evidence="2">Chromo domain-containing protein</fullName>
    </recommendedName>
</protein>
<feature type="region of interest" description="Disordered" evidence="1">
    <location>
        <begin position="1343"/>
        <end position="1392"/>
    </location>
</feature>
<feature type="compositionally biased region" description="Acidic residues" evidence="1">
    <location>
        <begin position="1349"/>
        <end position="1358"/>
    </location>
</feature>
<dbReference type="InParanoid" id="A0A317XW83"/>
<organism evidence="3 4">
    <name type="scientific">Testicularia cyperi</name>
    <dbReference type="NCBI Taxonomy" id="1882483"/>
    <lineage>
        <taxon>Eukaryota</taxon>
        <taxon>Fungi</taxon>
        <taxon>Dikarya</taxon>
        <taxon>Basidiomycota</taxon>
        <taxon>Ustilaginomycotina</taxon>
        <taxon>Ustilaginomycetes</taxon>
        <taxon>Ustilaginales</taxon>
        <taxon>Anthracoideaceae</taxon>
        <taxon>Testicularia</taxon>
    </lineage>
</organism>
<name>A0A317XW83_9BASI</name>
<feature type="compositionally biased region" description="Low complexity" evidence="1">
    <location>
        <begin position="759"/>
        <end position="777"/>
    </location>
</feature>
<dbReference type="InterPro" id="IPR000953">
    <property type="entry name" value="Chromo/chromo_shadow_dom"/>
</dbReference>
<evidence type="ECO:0000313" key="3">
    <source>
        <dbReference type="EMBL" id="PWZ02566.1"/>
    </source>
</evidence>
<reference evidence="3 4" key="1">
    <citation type="journal article" date="2018" name="Mol. Biol. Evol.">
        <title>Broad Genomic Sampling Reveals a Smut Pathogenic Ancestry of the Fungal Clade Ustilaginomycotina.</title>
        <authorList>
            <person name="Kijpornyongpan T."/>
            <person name="Mondo S.J."/>
            <person name="Barry K."/>
            <person name="Sandor L."/>
            <person name="Lee J."/>
            <person name="Lipzen A."/>
            <person name="Pangilinan J."/>
            <person name="LaButti K."/>
            <person name="Hainaut M."/>
            <person name="Henrissat B."/>
            <person name="Grigoriev I.V."/>
            <person name="Spatafora J.W."/>
            <person name="Aime M.C."/>
        </authorList>
    </citation>
    <scope>NUCLEOTIDE SEQUENCE [LARGE SCALE GENOMIC DNA]</scope>
    <source>
        <strain evidence="3 4">MCA 3645</strain>
    </source>
</reference>
<dbReference type="EMBL" id="KZ819188">
    <property type="protein sequence ID" value="PWZ02566.1"/>
    <property type="molecule type" value="Genomic_DNA"/>
</dbReference>
<evidence type="ECO:0000256" key="1">
    <source>
        <dbReference type="SAM" id="MobiDB-lite"/>
    </source>
</evidence>